<organism evidence="1 2">
    <name type="scientific">Candidatus Obscuribacter phosphatis</name>
    <dbReference type="NCBI Taxonomy" id="1906157"/>
    <lineage>
        <taxon>Bacteria</taxon>
        <taxon>Bacillati</taxon>
        <taxon>Candidatus Melainabacteria</taxon>
        <taxon>Candidatus Obscuribacterales</taxon>
        <taxon>Candidatus Obscuribacteraceae</taxon>
        <taxon>Candidatus Obscuribacter</taxon>
    </lineage>
</organism>
<gene>
    <name evidence="1" type="ORF">J0M35_07475</name>
</gene>
<comment type="caution">
    <text evidence="1">The sequence shown here is derived from an EMBL/GenBank/DDBJ whole genome shotgun (WGS) entry which is preliminary data.</text>
</comment>
<proteinExistence type="predicted"/>
<evidence type="ECO:0000313" key="2">
    <source>
        <dbReference type="Proteomes" id="UP000664277"/>
    </source>
</evidence>
<dbReference type="Proteomes" id="UP000664277">
    <property type="component" value="Unassembled WGS sequence"/>
</dbReference>
<evidence type="ECO:0000313" key="1">
    <source>
        <dbReference type="EMBL" id="MBN8660188.1"/>
    </source>
</evidence>
<accession>A0A8J7PE81</accession>
<protein>
    <submittedName>
        <fullName evidence="1">Uncharacterized protein</fullName>
    </submittedName>
</protein>
<sequence length="53" mass="5515">MSNSVEEKKEACATTTCSGEAQGKKDLETKLEKEACASAQTKASEVKKSGCCG</sequence>
<reference evidence="1" key="1">
    <citation type="submission" date="2021-02" db="EMBL/GenBank/DDBJ databases">
        <title>Genome-Resolved Metagenomics of a Microbial Community Performing Photosynthetic Biological Nutrient Removal.</title>
        <authorList>
            <person name="Mcdaniel E.A."/>
        </authorList>
    </citation>
    <scope>NUCLEOTIDE SEQUENCE</scope>
    <source>
        <strain evidence="1">UWPOB_OBS1</strain>
    </source>
</reference>
<name>A0A8J7PE81_9BACT</name>
<dbReference type="EMBL" id="JAFLCK010000008">
    <property type="protein sequence ID" value="MBN8660188.1"/>
    <property type="molecule type" value="Genomic_DNA"/>
</dbReference>
<dbReference type="AlphaFoldDB" id="A0A8J7PE81"/>